<feature type="region of interest" description="Disordered" evidence="2">
    <location>
        <begin position="331"/>
        <end position="369"/>
    </location>
</feature>
<dbReference type="AlphaFoldDB" id="A0A2N5V6I9"/>
<reference evidence="3 4" key="1">
    <citation type="submission" date="2017-11" db="EMBL/GenBank/DDBJ databases">
        <title>De novo assembly and phasing of dikaryotic genomes from two isolates of Puccinia coronata f. sp. avenae, the causal agent of oat crown rust.</title>
        <authorList>
            <person name="Miller M.E."/>
            <person name="Zhang Y."/>
            <person name="Omidvar V."/>
            <person name="Sperschneider J."/>
            <person name="Schwessinger B."/>
            <person name="Raley C."/>
            <person name="Palmer J.M."/>
            <person name="Garnica D."/>
            <person name="Upadhyaya N."/>
            <person name="Rathjen J."/>
            <person name="Taylor J.M."/>
            <person name="Park R.F."/>
            <person name="Dodds P.N."/>
            <person name="Hirsch C.D."/>
            <person name="Kianian S.F."/>
            <person name="Figueroa M."/>
        </authorList>
    </citation>
    <scope>NUCLEOTIDE SEQUENCE [LARGE SCALE GENOMIC DNA]</scope>
    <source>
        <strain evidence="3">12NC29</strain>
    </source>
</reference>
<evidence type="ECO:0000313" key="4">
    <source>
        <dbReference type="Proteomes" id="UP000235388"/>
    </source>
</evidence>
<dbReference type="PANTHER" id="PTHR33324">
    <property type="entry name" value="EXPRESSED PROTEIN"/>
    <property type="match status" value="1"/>
</dbReference>
<feature type="coiled-coil region" evidence="1">
    <location>
        <begin position="271"/>
        <end position="305"/>
    </location>
</feature>
<dbReference type="PANTHER" id="PTHR33324:SF2">
    <property type="entry name" value="MYB_SANT-LIKE DNA-BINDING DOMAIN-CONTAINING PROTEIN"/>
    <property type="match status" value="1"/>
</dbReference>
<dbReference type="OrthoDB" id="2506645at2759"/>
<sequence>MSKRDVAKLVLIYLAKNGFENHERNWKGVEQQISRLEKKFRDALAFKEQTGQGIIEEAEEAQKEAGDAGNDSGAENFIENAKNKTEVMGDRPLAAPQHASEQGNGDVSDGPSDDSNTDKDQVPADVDVSNDSSSSDSDSLPDAPTSQSQPNRTPQQVPSGSRGQPVQSQSSQPINQSSVCPPSTSQSQHTSRQSTTSSPCQVTGSSALKRKTYAKQLADQFLPSKKDMAKDRETSNQISLWMAANDERMVQAATDVARAMCNKDGSSNPELRQLQIKKKELDIKQKELELERKGLDHERNRAQAAAFDKAKMMVEFLQAGLSLDAAKSATRDCLGAQTQQHPTETPEHQPNGQQENTDTQEANHENDVD</sequence>
<accession>A0A2N5V6I9</accession>
<organism evidence="3 4">
    <name type="scientific">Puccinia coronata f. sp. avenae</name>
    <dbReference type="NCBI Taxonomy" id="200324"/>
    <lineage>
        <taxon>Eukaryota</taxon>
        <taxon>Fungi</taxon>
        <taxon>Dikarya</taxon>
        <taxon>Basidiomycota</taxon>
        <taxon>Pucciniomycotina</taxon>
        <taxon>Pucciniomycetes</taxon>
        <taxon>Pucciniales</taxon>
        <taxon>Pucciniaceae</taxon>
        <taxon>Puccinia</taxon>
    </lineage>
</organism>
<name>A0A2N5V6I9_9BASI</name>
<evidence type="ECO:0000313" key="3">
    <source>
        <dbReference type="EMBL" id="PLW45624.1"/>
    </source>
</evidence>
<feature type="compositionally biased region" description="Polar residues" evidence="2">
    <location>
        <begin position="144"/>
        <end position="157"/>
    </location>
</feature>
<feature type="compositionally biased region" description="Low complexity" evidence="2">
    <location>
        <begin position="125"/>
        <end position="138"/>
    </location>
</feature>
<dbReference type="EMBL" id="PGCJ01000126">
    <property type="protein sequence ID" value="PLW45624.1"/>
    <property type="molecule type" value="Genomic_DNA"/>
</dbReference>
<keyword evidence="4" id="KW-1185">Reference proteome</keyword>
<keyword evidence="1" id="KW-0175">Coiled coil</keyword>
<feature type="compositionally biased region" description="Low complexity" evidence="2">
    <location>
        <begin position="158"/>
        <end position="199"/>
    </location>
</feature>
<comment type="caution">
    <text evidence="3">The sequence shown here is derived from an EMBL/GenBank/DDBJ whole genome shotgun (WGS) entry which is preliminary data.</text>
</comment>
<proteinExistence type="predicted"/>
<gene>
    <name evidence="3" type="ORF">PCANC_08383</name>
</gene>
<dbReference type="Proteomes" id="UP000235388">
    <property type="component" value="Unassembled WGS sequence"/>
</dbReference>
<evidence type="ECO:0000256" key="2">
    <source>
        <dbReference type="SAM" id="MobiDB-lite"/>
    </source>
</evidence>
<feature type="region of interest" description="Disordered" evidence="2">
    <location>
        <begin position="60"/>
        <end position="212"/>
    </location>
</feature>
<protein>
    <submittedName>
        <fullName evidence="3">Uncharacterized protein</fullName>
    </submittedName>
</protein>
<feature type="compositionally biased region" description="Polar residues" evidence="2">
    <location>
        <begin position="336"/>
        <end position="360"/>
    </location>
</feature>
<evidence type="ECO:0000256" key="1">
    <source>
        <dbReference type="SAM" id="Coils"/>
    </source>
</evidence>